<dbReference type="InterPro" id="IPR002848">
    <property type="entry name" value="Translin_fam"/>
</dbReference>
<feature type="region of interest" description="Disordered" evidence="7">
    <location>
        <begin position="1"/>
        <end position="51"/>
    </location>
</feature>
<evidence type="ECO:0000256" key="2">
    <source>
        <dbReference type="ARBA" id="ARBA00004496"/>
    </source>
</evidence>
<evidence type="ECO:0000256" key="5">
    <source>
        <dbReference type="ARBA" id="ARBA00023242"/>
    </source>
</evidence>
<evidence type="ECO:0000313" key="8">
    <source>
        <dbReference type="EMBL" id="OQV19237.1"/>
    </source>
</evidence>
<gene>
    <name evidence="8" type="ORF">BV898_06660</name>
</gene>
<dbReference type="AlphaFoldDB" id="A0A1W0WVQ5"/>
<evidence type="ECO:0000256" key="6">
    <source>
        <dbReference type="PIRSR" id="PIRSR602848-1"/>
    </source>
</evidence>
<feature type="compositionally biased region" description="Basic and acidic residues" evidence="7">
    <location>
        <begin position="1"/>
        <end position="12"/>
    </location>
</feature>
<dbReference type="GO" id="GO:0005634">
    <property type="term" value="C:nucleus"/>
    <property type="evidence" value="ECO:0007669"/>
    <property type="project" value="UniProtKB-SubCell"/>
</dbReference>
<dbReference type="GO" id="GO:0046872">
    <property type="term" value="F:metal ion binding"/>
    <property type="evidence" value="ECO:0007669"/>
    <property type="project" value="UniProtKB-KW"/>
</dbReference>
<evidence type="ECO:0000256" key="4">
    <source>
        <dbReference type="ARBA" id="ARBA00022490"/>
    </source>
</evidence>
<feature type="compositionally biased region" description="Basic and acidic residues" evidence="7">
    <location>
        <begin position="27"/>
        <end position="40"/>
    </location>
</feature>
<keyword evidence="9" id="KW-1185">Reference proteome</keyword>
<dbReference type="Pfam" id="PF01997">
    <property type="entry name" value="Translin"/>
    <property type="match status" value="1"/>
</dbReference>
<name>A0A1W0WVQ5_HYPEX</name>
<dbReference type="Gene3D" id="1.20.58.190">
    <property type="entry name" value="Translin, domain 1"/>
    <property type="match status" value="1"/>
</dbReference>
<dbReference type="InterPro" id="IPR016069">
    <property type="entry name" value="Translin_C"/>
</dbReference>
<evidence type="ECO:0000313" key="9">
    <source>
        <dbReference type="Proteomes" id="UP000192578"/>
    </source>
</evidence>
<dbReference type="InterPro" id="IPR016068">
    <property type="entry name" value="Translin_N"/>
</dbReference>
<dbReference type="GO" id="GO:0005737">
    <property type="term" value="C:cytoplasm"/>
    <property type="evidence" value="ECO:0007669"/>
    <property type="project" value="UniProtKB-SubCell"/>
</dbReference>
<dbReference type="InterPro" id="IPR036081">
    <property type="entry name" value="Translin_sf"/>
</dbReference>
<reference evidence="9" key="1">
    <citation type="submission" date="2017-01" db="EMBL/GenBank/DDBJ databases">
        <title>Comparative genomics of anhydrobiosis in the tardigrade Hypsibius dujardini.</title>
        <authorList>
            <person name="Yoshida Y."/>
            <person name="Koutsovoulos G."/>
            <person name="Laetsch D."/>
            <person name="Stevens L."/>
            <person name="Kumar S."/>
            <person name="Horikawa D."/>
            <person name="Ishino K."/>
            <person name="Komine S."/>
            <person name="Tomita M."/>
            <person name="Blaxter M."/>
            <person name="Arakawa K."/>
        </authorList>
    </citation>
    <scope>NUCLEOTIDE SEQUENCE [LARGE SCALE GENOMIC DNA]</scope>
    <source>
        <strain evidence="9">Z151</strain>
    </source>
</reference>
<organism evidence="8 9">
    <name type="scientific">Hypsibius exemplaris</name>
    <name type="common">Freshwater tardigrade</name>
    <dbReference type="NCBI Taxonomy" id="2072580"/>
    <lineage>
        <taxon>Eukaryota</taxon>
        <taxon>Metazoa</taxon>
        <taxon>Ecdysozoa</taxon>
        <taxon>Tardigrada</taxon>
        <taxon>Eutardigrada</taxon>
        <taxon>Parachela</taxon>
        <taxon>Hypsibioidea</taxon>
        <taxon>Hypsibiidae</taxon>
        <taxon>Hypsibius</taxon>
    </lineage>
</organism>
<protein>
    <submittedName>
        <fullName evidence="8">Translin-associated protein X</fullName>
    </submittedName>
</protein>
<dbReference type="CDD" id="cd14820">
    <property type="entry name" value="TRAX"/>
    <property type="match status" value="1"/>
</dbReference>
<dbReference type="OrthoDB" id="31005at2759"/>
<dbReference type="EMBL" id="MTYJ01000041">
    <property type="protein sequence ID" value="OQV19237.1"/>
    <property type="molecule type" value="Genomic_DNA"/>
</dbReference>
<comment type="caution">
    <text evidence="8">The sequence shown here is derived from an EMBL/GenBank/DDBJ whole genome shotgun (WGS) entry which is preliminary data.</text>
</comment>
<dbReference type="SUPFAM" id="SSF74784">
    <property type="entry name" value="Translin"/>
    <property type="match status" value="1"/>
</dbReference>
<evidence type="ECO:0000256" key="7">
    <source>
        <dbReference type="SAM" id="MobiDB-lite"/>
    </source>
</evidence>
<dbReference type="Proteomes" id="UP000192578">
    <property type="component" value="Unassembled WGS sequence"/>
</dbReference>
<feature type="binding site" evidence="6">
    <location>
        <position position="205"/>
    </location>
    <ligand>
        <name>Mg(2+)</name>
        <dbReference type="ChEBI" id="CHEBI:18420"/>
    </ligand>
</feature>
<evidence type="ECO:0000256" key="1">
    <source>
        <dbReference type="ARBA" id="ARBA00004123"/>
    </source>
</evidence>
<keyword evidence="6" id="KW-0460">Magnesium</keyword>
<sequence>MESKYQRTETRPFRARGRGGYQRRGQRTSEGEYSDGKDLATESAAPKIPDTPTTAQFRAIADALDAKNDLFEFLVKNSRDTTIEAKRIIFLLLRCGGLSRESLEVHQILTDAKERLRMLQNSCMRAIAREIAADDPNLFSRAFSPGLQEYVEALTLYHFLDSGILVGLEEAQKDLTFTDENAQQSYQLPVSPVNFLLGIGDLTGELMRYSITQASSATARDAVFQLCDFARAVLVEYQRVPYGIAGKDFPIKLNVMKQSVFKIERVCYQLALRQAENLPALPAYLVKVDSDGPEDAADRFQ</sequence>
<comment type="similarity">
    <text evidence="3">Belongs to the translin family.</text>
</comment>
<comment type="subcellular location">
    <subcellularLocation>
        <location evidence="2">Cytoplasm</location>
    </subcellularLocation>
    <subcellularLocation>
        <location evidence="1">Nucleus</location>
    </subcellularLocation>
</comment>
<keyword evidence="6" id="KW-0479">Metal-binding</keyword>
<dbReference type="GO" id="GO:0043565">
    <property type="term" value="F:sequence-specific DNA binding"/>
    <property type="evidence" value="ECO:0007669"/>
    <property type="project" value="InterPro"/>
</dbReference>
<dbReference type="PANTHER" id="PTHR10741">
    <property type="entry name" value="TRANSLIN AND TRANSLIN ASSOCIATED PROTEIN X"/>
    <property type="match status" value="1"/>
</dbReference>
<proteinExistence type="inferred from homology"/>
<feature type="binding site" evidence="6">
    <location>
        <position position="152"/>
    </location>
    <ligand>
        <name>Mg(2+)</name>
        <dbReference type="ChEBI" id="CHEBI:18420"/>
    </ligand>
</feature>
<dbReference type="Gene3D" id="1.20.58.200">
    <property type="entry name" value="Translin, domain 2"/>
    <property type="match status" value="1"/>
</dbReference>
<evidence type="ECO:0000256" key="3">
    <source>
        <dbReference type="ARBA" id="ARBA00005902"/>
    </source>
</evidence>
<accession>A0A1W0WVQ5</accession>
<keyword evidence="5" id="KW-0539">Nucleus</keyword>
<keyword evidence="4" id="KW-0963">Cytoplasm</keyword>